<comment type="caution">
    <text evidence="1">The sequence shown here is derived from an EMBL/GenBank/DDBJ whole genome shotgun (WGS) entry which is preliminary data.</text>
</comment>
<dbReference type="Pfam" id="PF13489">
    <property type="entry name" value="Methyltransf_23"/>
    <property type="match status" value="1"/>
</dbReference>
<name>A0ABQ1FM54_9GAMM</name>
<proteinExistence type="predicted"/>
<dbReference type="Gene3D" id="3.40.50.150">
    <property type="entry name" value="Vaccinia Virus protein VP39"/>
    <property type="match status" value="1"/>
</dbReference>
<accession>A0ABQ1FM54</accession>
<reference evidence="2" key="1">
    <citation type="journal article" date="2019" name="Int. J. Syst. Evol. Microbiol.">
        <title>The Global Catalogue of Microorganisms (GCM) 10K type strain sequencing project: providing services to taxonomists for standard genome sequencing and annotation.</title>
        <authorList>
            <consortium name="The Broad Institute Genomics Platform"/>
            <consortium name="The Broad Institute Genome Sequencing Center for Infectious Disease"/>
            <person name="Wu L."/>
            <person name="Ma J."/>
        </authorList>
    </citation>
    <scope>NUCLEOTIDE SEQUENCE [LARGE SCALE GENOMIC DNA]</scope>
    <source>
        <strain evidence="2">CGMCC 1.15439</strain>
    </source>
</reference>
<dbReference type="SUPFAM" id="SSF53335">
    <property type="entry name" value="S-adenosyl-L-methionine-dependent methyltransferases"/>
    <property type="match status" value="1"/>
</dbReference>
<evidence type="ECO:0000313" key="2">
    <source>
        <dbReference type="Proteomes" id="UP000620046"/>
    </source>
</evidence>
<gene>
    <name evidence="1" type="ORF">GCM10010981_05930</name>
</gene>
<evidence type="ECO:0008006" key="3">
    <source>
        <dbReference type="Google" id="ProtNLM"/>
    </source>
</evidence>
<evidence type="ECO:0000313" key="1">
    <source>
        <dbReference type="EMBL" id="GGA20659.1"/>
    </source>
</evidence>
<dbReference type="InterPro" id="IPR029063">
    <property type="entry name" value="SAM-dependent_MTases_sf"/>
</dbReference>
<sequence>MKYDADNPLISGQQASIDWIYRYEPVLDFLLENQLTRSRILDYGCGNVGLGSVFAGEYFGIDLMPIQPEVPNLKPINGVHPFALQDSFDVVCAMDVMEHVPVDLREDFFVAMRRIARRYLILAFPTEGAGYQFDVETATFLNPGGTLPDWLLEHMAMDHPRVEAILDLANKHGFQLINHVKNTHRLMHYLGCMGLFVGGRMKLRFLNDIHHINRLHQAETSLDMYRSILFLRANG</sequence>
<keyword evidence="2" id="KW-1185">Reference proteome</keyword>
<dbReference type="Proteomes" id="UP000620046">
    <property type="component" value="Unassembled WGS sequence"/>
</dbReference>
<protein>
    <recommendedName>
        <fullName evidence="3">Methyltransferase domain-containing protein</fullName>
    </recommendedName>
</protein>
<organism evidence="1 2">
    <name type="scientific">Dyella nitratireducens</name>
    <dbReference type="NCBI Taxonomy" id="1849580"/>
    <lineage>
        <taxon>Bacteria</taxon>
        <taxon>Pseudomonadati</taxon>
        <taxon>Pseudomonadota</taxon>
        <taxon>Gammaproteobacteria</taxon>
        <taxon>Lysobacterales</taxon>
        <taxon>Rhodanobacteraceae</taxon>
        <taxon>Dyella</taxon>
    </lineage>
</organism>
<dbReference type="EMBL" id="BMJA01000001">
    <property type="protein sequence ID" value="GGA20659.1"/>
    <property type="molecule type" value="Genomic_DNA"/>
</dbReference>
<dbReference type="RefSeq" id="WP_284358257.1">
    <property type="nucleotide sequence ID" value="NZ_BSNP01000007.1"/>
</dbReference>